<dbReference type="OrthoDB" id="6425564at2759"/>
<accession>A0A8X6M6U0</accession>
<dbReference type="PANTHER" id="PTHR33568">
    <property type="entry name" value="DNA POLYMERASE"/>
    <property type="match status" value="1"/>
</dbReference>
<dbReference type="AlphaFoldDB" id="A0A8X6M6U0"/>
<reference evidence="1" key="1">
    <citation type="submission" date="2020-08" db="EMBL/GenBank/DDBJ databases">
        <title>Multicomponent nature underlies the extraordinary mechanical properties of spider dragline silk.</title>
        <authorList>
            <person name="Kono N."/>
            <person name="Nakamura H."/>
            <person name="Mori M."/>
            <person name="Yoshida Y."/>
            <person name="Ohtoshi R."/>
            <person name="Malay A.D."/>
            <person name="Moran D.A.P."/>
            <person name="Tomita M."/>
            <person name="Numata K."/>
            <person name="Arakawa K."/>
        </authorList>
    </citation>
    <scope>NUCLEOTIDE SEQUENCE</scope>
</reference>
<evidence type="ECO:0000313" key="2">
    <source>
        <dbReference type="Proteomes" id="UP000887013"/>
    </source>
</evidence>
<keyword evidence="2" id="KW-1185">Reference proteome</keyword>
<dbReference type="InterPro" id="IPR043502">
    <property type="entry name" value="DNA/RNA_pol_sf"/>
</dbReference>
<organism evidence="1 2">
    <name type="scientific">Nephila pilipes</name>
    <name type="common">Giant wood spider</name>
    <name type="synonym">Nephila maculata</name>
    <dbReference type="NCBI Taxonomy" id="299642"/>
    <lineage>
        <taxon>Eukaryota</taxon>
        <taxon>Metazoa</taxon>
        <taxon>Ecdysozoa</taxon>
        <taxon>Arthropoda</taxon>
        <taxon>Chelicerata</taxon>
        <taxon>Arachnida</taxon>
        <taxon>Araneae</taxon>
        <taxon>Araneomorphae</taxon>
        <taxon>Entelegynae</taxon>
        <taxon>Araneoidea</taxon>
        <taxon>Nephilidae</taxon>
        <taxon>Nephila</taxon>
    </lineage>
</organism>
<proteinExistence type="predicted"/>
<dbReference type="SUPFAM" id="SSF56672">
    <property type="entry name" value="DNA/RNA polymerases"/>
    <property type="match status" value="1"/>
</dbReference>
<dbReference type="Gene3D" id="3.90.1600.10">
    <property type="entry name" value="Palm domain of DNA polymerase"/>
    <property type="match status" value="1"/>
</dbReference>
<name>A0A8X6M6U0_NEPPI</name>
<protein>
    <recommendedName>
        <fullName evidence="3">DNA-directed DNA polymerase</fullName>
    </recommendedName>
</protein>
<dbReference type="Proteomes" id="UP000887013">
    <property type="component" value="Unassembled WGS sequence"/>
</dbReference>
<dbReference type="InterPro" id="IPR023211">
    <property type="entry name" value="DNA_pol_palm_dom_sf"/>
</dbReference>
<comment type="caution">
    <text evidence="1">The sequence shown here is derived from an EMBL/GenBank/DDBJ whole genome shotgun (WGS) entry which is preliminary data.</text>
</comment>
<gene>
    <name evidence="1" type="primary">AVEN_163056_1</name>
    <name evidence="1" type="ORF">NPIL_207251</name>
</gene>
<evidence type="ECO:0008006" key="3">
    <source>
        <dbReference type="Google" id="ProtNLM"/>
    </source>
</evidence>
<sequence>MCYDGYLIHPLTGTTMRSLLQKTKSTIDTLRQRGHNVIQMLEHDFANLKKTESFQEFLLQHEIKDVFLPTPEIAAFQWTQSNDFITQDSSTNIFIAAFTTCHARLKLYSEIEKLNESVLYFDTDSIIYKSDGKNDPPLGNFLGEFTDELNGGIITSFVTGGPKNYAYKLLDGSEACKIRGFTLNFQNSLVLNYDSVKELVYSMDTTRSMTVIIPRKITRDKKKRKLKIKWRLKLIRWCTIKESSKRILILYLMVTSNRE</sequence>
<dbReference type="PANTHER" id="PTHR33568:SF3">
    <property type="entry name" value="DNA-DIRECTED DNA POLYMERASE"/>
    <property type="match status" value="1"/>
</dbReference>
<dbReference type="EMBL" id="BMAW01041732">
    <property type="protein sequence ID" value="GFS30462.1"/>
    <property type="molecule type" value="Genomic_DNA"/>
</dbReference>
<feature type="non-terminal residue" evidence="1">
    <location>
        <position position="1"/>
    </location>
</feature>
<evidence type="ECO:0000313" key="1">
    <source>
        <dbReference type="EMBL" id="GFS30462.1"/>
    </source>
</evidence>
<dbReference type="GO" id="GO:0071897">
    <property type="term" value="P:DNA biosynthetic process"/>
    <property type="evidence" value="ECO:0007669"/>
    <property type="project" value="UniProtKB-ARBA"/>
</dbReference>